<evidence type="ECO:0000313" key="1">
    <source>
        <dbReference type="EMBL" id="KIM36935.1"/>
    </source>
</evidence>
<dbReference type="OrthoDB" id="2269034at2759"/>
<dbReference type="EMBL" id="KN831801">
    <property type="protein sequence ID" value="KIM36935.1"/>
    <property type="molecule type" value="Genomic_DNA"/>
</dbReference>
<dbReference type="AlphaFoldDB" id="A0A0C3BJM9"/>
<reference evidence="1 2" key="1">
    <citation type="submission" date="2014-04" db="EMBL/GenBank/DDBJ databases">
        <authorList>
            <consortium name="DOE Joint Genome Institute"/>
            <person name="Kuo A."/>
            <person name="Gay G."/>
            <person name="Dore J."/>
            <person name="Kohler A."/>
            <person name="Nagy L.G."/>
            <person name="Floudas D."/>
            <person name="Copeland A."/>
            <person name="Barry K.W."/>
            <person name="Cichocki N."/>
            <person name="Veneault-Fourrey C."/>
            <person name="LaButti K."/>
            <person name="Lindquist E.A."/>
            <person name="Lipzen A."/>
            <person name="Lundell T."/>
            <person name="Morin E."/>
            <person name="Murat C."/>
            <person name="Sun H."/>
            <person name="Tunlid A."/>
            <person name="Henrissat B."/>
            <person name="Grigoriev I.V."/>
            <person name="Hibbett D.S."/>
            <person name="Martin F."/>
            <person name="Nordberg H.P."/>
            <person name="Cantor M.N."/>
            <person name="Hua S.X."/>
        </authorList>
    </citation>
    <scope>NUCLEOTIDE SEQUENCE [LARGE SCALE GENOMIC DNA]</scope>
    <source>
        <strain evidence="2">h7</strain>
    </source>
</reference>
<protein>
    <submittedName>
        <fullName evidence="1">Uncharacterized protein</fullName>
    </submittedName>
</protein>
<name>A0A0C3BJM9_HEBCY</name>
<dbReference type="HOGENOM" id="CLU_018544_14_1_1"/>
<organism evidence="1 2">
    <name type="scientific">Hebeloma cylindrosporum</name>
    <dbReference type="NCBI Taxonomy" id="76867"/>
    <lineage>
        <taxon>Eukaryota</taxon>
        <taxon>Fungi</taxon>
        <taxon>Dikarya</taxon>
        <taxon>Basidiomycota</taxon>
        <taxon>Agaricomycotina</taxon>
        <taxon>Agaricomycetes</taxon>
        <taxon>Agaricomycetidae</taxon>
        <taxon>Agaricales</taxon>
        <taxon>Agaricineae</taxon>
        <taxon>Hymenogastraceae</taxon>
        <taxon>Hebeloma</taxon>
    </lineage>
</organism>
<sequence>MVLYSRARRQRERGKLRPCAVRYGELCFACKEDIQLERNIQDSEVQGRGRTLRTQMNANHDPFLLKLPPEIASHIFYLSVEEQRCDPGHDTLKKLPMQFLLGTICRGWRQLARSTPELWSTLSFTLTKPMKAEGVPVVQVITDWLLLSGNLPLTLRVFDVENWDPRETHPTASCSTCEVIIDALNQHSGRWKEVFLHIPSYFVHYFHGTSCPIRLCDLRIKRQLNWAYKGVAPIFRMSSRPSPAHVFISSPYLSIDILWNNLRDLEIDNMLGTCIEVIREAPLLECLFCHWSILPLADIPAFLFPNIIIRHMRLRKLGFFGFPTDLLVRFLNILELPSLEDYCHITKGHGNIVVDEVTSLINRSGSHLKYLEIRLRCMRSTQVGDLKKLLNALPDLRTLKVEIYYSPFRSLVISDLLETLSSSPPTLAGGIPGFLPHLQYLNLSFIDGAGSIWGNIPQIYSWPHRKILSREVNANIDLGIEVDVLAKILRLIDQGLDICILHDGENYLRRFNQARRFTCTRLGLRLKQKLELKRMRIKGK</sequence>
<dbReference type="STRING" id="686832.A0A0C3BJM9"/>
<reference evidence="2" key="2">
    <citation type="submission" date="2015-01" db="EMBL/GenBank/DDBJ databases">
        <title>Evolutionary Origins and Diversification of the Mycorrhizal Mutualists.</title>
        <authorList>
            <consortium name="DOE Joint Genome Institute"/>
            <consortium name="Mycorrhizal Genomics Consortium"/>
            <person name="Kohler A."/>
            <person name="Kuo A."/>
            <person name="Nagy L.G."/>
            <person name="Floudas D."/>
            <person name="Copeland A."/>
            <person name="Barry K.W."/>
            <person name="Cichocki N."/>
            <person name="Veneault-Fourrey C."/>
            <person name="LaButti K."/>
            <person name="Lindquist E.A."/>
            <person name="Lipzen A."/>
            <person name="Lundell T."/>
            <person name="Morin E."/>
            <person name="Murat C."/>
            <person name="Riley R."/>
            <person name="Ohm R."/>
            <person name="Sun H."/>
            <person name="Tunlid A."/>
            <person name="Henrissat B."/>
            <person name="Grigoriev I.V."/>
            <person name="Hibbett D.S."/>
            <person name="Martin F."/>
        </authorList>
    </citation>
    <scope>NUCLEOTIDE SEQUENCE [LARGE SCALE GENOMIC DNA]</scope>
    <source>
        <strain evidence="2">h7</strain>
    </source>
</reference>
<keyword evidence="2" id="KW-1185">Reference proteome</keyword>
<evidence type="ECO:0000313" key="2">
    <source>
        <dbReference type="Proteomes" id="UP000053424"/>
    </source>
</evidence>
<proteinExistence type="predicted"/>
<dbReference type="Proteomes" id="UP000053424">
    <property type="component" value="Unassembled WGS sequence"/>
</dbReference>
<accession>A0A0C3BJM9</accession>
<gene>
    <name evidence="1" type="ORF">M413DRAFT_31329</name>
</gene>